<dbReference type="AlphaFoldDB" id="A0A9D2DSD8"/>
<dbReference type="PRINTS" id="PR00419">
    <property type="entry name" value="ADXRDTASE"/>
</dbReference>
<dbReference type="SUPFAM" id="SSF51905">
    <property type="entry name" value="FAD/NAD(P)-binding domain"/>
    <property type="match status" value="1"/>
</dbReference>
<evidence type="ECO:0000259" key="1">
    <source>
        <dbReference type="Pfam" id="PF21688"/>
    </source>
</evidence>
<comment type="caution">
    <text evidence="2">The sequence shown here is derived from an EMBL/GenBank/DDBJ whole genome shotgun (WGS) entry which is preliminary data.</text>
</comment>
<dbReference type="EMBL" id="DXBU01000087">
    <property type="protein sequence ID" value="HIZ22332.1"/>
    <property type="molecule type" value="Genomic_DNA"/>
</dbReference>
<dbReference type="PANTHER" id="PTHR42842:SF3">
    <property type="entry name" value="FAD_NAD(P)-BINDING OXIDOREDUCTASE FAMILY PROTEIN"/>
    <property type="match status" value="1"/>
</dbReference>
<protein>
    <submittedName>
        <fullName evidence="2">NAD(P)-binding protein</fullName>
    </submittedName>
</protein>
<dbReference type="InterPro" id="IPR028348">
    <property type="entry name" value="FAD-binding_protein"/>
</dbReference>
<accession>A0A9D2DSD8</accession>
<dbReference type="Gene3D" id="3.30.70.2700">
    <property type="match status" value="1"/>
</dbReference>
<dbReference type="Gene3D" id="3.50.50.60">
    <property type="entry name" value="FAD/NAD(P)-binding domain"/>
    <property type="match status" value="2"/>
</dbReference>
<dbReference type="Pfam" id="PF13450">
    <property type="entry name" value="NAD_binding_8"/>
    <property type="match status" value="1"/>
</dbReference>
<dbReference type="PANTHER" id="PTHR42842">
    <property type="entry name" value="FAD/NAD(P)-BINDING OXIDOREDUCTASE"/>
    <property type="match status" value="1"/>
</dbReference>
<gene>
    <name evidence="2" type="ORF">IAA21_05980</name>
</gene>
<dbReference type="PIRSF" id="PIRSF038984">
    <property type="entry name" value="FAD_binding_protein"/>
    <property type="match status" value="1"/>
</dbReference>
<sequence length="528" mass="58137">MIQISQLKLPITHTEKELEKKIARVLKNPRQPFSYEIRRQSLDARKKDEKKFVYTIDVTTPEEKTILRKVNDKNIMSIKRTAYHFPHPGEEPLVHPPVIVGSGPAGLFCAWYLARAGYRPLVLERGEEADKRKKTVEAFWETGRLDPESNVQFGEGGAGTFSDGKLNTLVKDPFGRNQEVLKRFVEAGASPKILYQQKPHLGTDVLISLVMTLRRQIQEMGGTFLFGTKVIDLKFQGQVLNSVVTDTGKEIPAQVCVLAIGHSARDTFQMLYEKGIYMEPKSFAVGLRIEHPQAMINEALYGEMENPVLGAASYKLTHTAANGRGVYSFCMCPGGYVVNASSEEGMLAVNGMSYSGRKGKNANSALIVTVTPEDFPKAGPLGGLSFQRDLERKAWEAGRGSIPVQLFGDFRRKQPSMGGGEIHPCMKGSFAFADVRSILPDPVSEALEEGVLAFGKKIPGFDREDALLSGVESRTSSPVRILRDKSLQANYTGIYPCGEGAGYAGGITSAAMDGIKIAEKICEKYRNF</sequence>
<dbReference type="Pfam" id="PF21688">
    <property type="entry name" value="FAD-depend_C"/>
    <property type="match status" value="1"/>
</dbReference>
<feature type="domain" description="FAD-dependent protein C-terminal" evidence="1">
    <location>
        <begin position="282"/>
        <end position="475"/>
    </location>
</feature>
<name>A0A9D2DSD8_9FIRM</name>
<dbReference type="InterPro" id="IPR049516">
    <property type="entry name" value="FAD-depend_C"/>
</dbReference>
<evidence type="ECO:0000313" key="2">
    <source>
        <dbReference type="EMBL" id="HIZ22332.1"/>
    </source>
</evidence>
<reference evidence="2" key="2">
    <citation type="submission" date="2021-04" db="EMBL/GenBank/DDBJ databases">
        <authorList>
            <person name="Gilroy R."/>
        </authorList>
    </citation>
    <scope>NUCLEOTIDE SEQUENCE</scope>
    <source>
        <strain evidence="2">14324</strain>
    </source>
</reference>
<organism evidence="2 3">
    <name type="scientific">Candidatus Blautia faecigallinarum</name>
    <dbReference type="NCBI Taxonomy" id="2838488"/>
    <lineage>
        <taxon>Bacteria</taxon>
        <taxon>Bacillati</taxon>
        <taxon>Bacillota</taxon>
        <taxon>Clostridia</taxon>
        <taxon>Lachnospirales</taxon>
        <taxon>Lachnospiraceae</taxon>
        <taxon>Blautia</taxon>
    </lineage>
</organism>
<dbReference type="Proteomes" id="UP000824041">
    <property type="component" value="Unassembled WGS sequence"/>
</dbReference>
<evidence type="ECO:0000313" key="3">
    <source>
        <dbReference type="Proteomes" id="UP000824041"/>
    </source>
</evidence>
<proteinExistence type="predicted"/>
<dbReference type="InterPro" id="IPR036188">
    <property type="entry name" value="FAD/NAD-bd_sf"/>
</dbReference>
<reference evidence="2" key="1">
    <citation type="journal article" date="2021" name="PeerJ">
        <title>Extensive microbial diversity within the chicken gut microbiome revealed by metagenomics and culture.</title>
        <authorList>
            <person name="Gilroy R."/>
            <person name="Ravi A."/>
            <person name="Getino M."/>
            <person name="Pursley I."/>
            <person name="Horton D.L."/>
            <person name="Alikhan N.F."/>
            <person name="Baker D."/>
            <person name="Gharbi K."/>
            <person name="Hall N."/>
            <person name="Watson M."/>
            <person name="Adriaenssens E.M."/>
            <person name="Foster-Nyarko E."/>
            <person name="Jarju S."/>
            <person name="Secka A."/>
            <person name="Antonio M."/>
            <person name="Oren A."/>
            <person name="Chaudhuri R.R."/>
            <person name="La Ragione R."/>
            <person name="Hildebrand F."/>
            <person name="Pallen M.J."/>
        </authorList>
    </citation>
    <scope>NUCLEOTIDE SEQUENCE</scope>
    <source>
        <strain evidence="2">14324</strain>
    </source>
</reference>